<dbReference type="GO" id="GO:0008270">
    <property type="term" value="F:zinc ion binding"/>
    <property type="evidence" value="ECO:0007669"/>
    <property type="project" value="InterPro"/>
</dbReference>
<comment type="subcellular location">
    <subcellularLocation>
        <location evidence="1">Nucleus</location>
    </subcellularLocation>
</comment>
<dbReference type="PROSITE" id="PS50048">
    <property type="entry name" value="ZN2_CY6_FUNGAL_2"/>
    <property type="match status" value="1"/>
</dbReference>
<evidence type="ECO:0000256" key="4">
    <source>
        <dbReference type="ARBA" id="ARBA00023015"/>
    </source>
</evidence>
<sequence length="824" mass="92213">MAPSSSDSRRRHVTTACVPCRESKIKCDGITPSCTSCTSKGKECHYLSSDDKRKLTPRLAVDLLYKRIKQLSAFIDDHNFSPPPMPADEQVALKRVLNHLRRQHVAESHVLFMTTTHENKPVTQTGPSTAGPASEKHRRMTEPAHSRPALLGRNSEDYADFSVDSNANVSDLAAFDILQQPIDLNIDPGPFFEPSFLPTAVMSDGSLPTFSGSRLNEEYFPNTGIDASCNTFSSSADNGNLSDSPIGLTFTPDPDLNQRQDDETESLIEQLSDRIGSLQIGPGGQVRHYGPTSNFNLVEMPAPDNLTVHRTVPGDGQEYLDRLGIGKEVPLELEKHLADLYFAWQDPTFHAVDRAIYDSARIAWMEDGKASLYYSDALQNAICALGAAFEARFHPTFITFPKSLADFFADRAKALIEIELDCPCIATVQAMIVLSSHDIGCKRDSRGWLYSGMAMRLAFDLALHVDLTEYVEKKHLTQADADARRDVFFAAYAIDHMWGFYLGRPLRTNMEDVTVSKPSEGVTPDCIQHWIPYTSPRSHTECTALPDFTQQIHRQRVYLVEIMTPLAHALYGNRSIPQGTLHAVNVKTVASLLKWKANLPSTLHVALDDYETPYLPHVLLLHMQYYQNLIHAHRPWMSRTYIQPNPPRGPGSGHARQMCIESAFSITKLLQIYERRYALRRMNILGVGITCSAALLLIFATVSQYRILDESQDLGFHISTCFRALDELGASWESAKRAREFLILLQRRWESWKRSPKVRRASQAMPPGQSPSKRHRSNVADVRNEDAAGGDVGGSLQHSELLAQYTPEDLAMGIDLDWIFAMDA</sequence>
<accession>A0A0F7ZML2</accession>
<name>A0A0F7ZML2_9HYPO</name>
<dbReference type="CDD" id="cd00067">
    <property type="entry name" value="GAL4"/>
    <property type="match status" value="1"/>
</dbReference>
<dbReference type="OrthoDB" id="2154091at2759"/>
<feature type="region of interest" description="Disordered" evidence="8">
    <location>
        <begin position="236"/>
        <end position="261"/>
    </location>
</feature>
<evidence type="ECO:0000256" key="8">
    <source>
        <dbReference type="SAM" id="MobiDB-lite"/>
    </source>
</evidence>
<dbReference type="GO" id="GO:0005634">
    <property type="term" value="C:nucleus"/>
    <property type="evidence" value="ECO:0007669"/>
    <property type="project" value="UniProtKB-SubCell"/>
</dbReference>
<dbReference type="InterPro" id="IPR007219">
    <property type="entry name" value="XnlR_reg_dom"/>
</dbReference>
<dbReference type="Proteomes" id="UP000054481">
    <property type="component" value="Unassembled WGS sequence"/>
</dbReference>
<dbReference type="GO" id="GO:0006351">
    <property type="term" value="P:DNA-templated transcription"/>
    <property type="evidence" value="ECO:0007669"/>
    <property type="project" value="InterPro"/>
</dbReference>
<keyword evidence="6" id="KW-0804">Transcription</keyword>
<keyword evidence="3" id="KW-0862">Zinc</keyword>
<dbReference type="Pfam" id="PF00172">
    <property type="entry name" value="Zn_clus"/>
    <property type="match status" value="1"/>
</dbReference>
<proteinExistence type="predicted"/>
<dbReference type="SMART" id="SM00906">
    <property type="entry name" value="Fungal_trans"/>
    <property type="match status" value="1"/>
</dbReference>
<evidence type="ECO:0000256" key="7">
    <source>
        <dbReference type="ARBA" id="ARBA00023242"/>
    </source>
</evidence>
<evidence type="ECO:0000313" key="11">
    <source>
        <dbReference type="Proteomes" id="UP000054481"/>
    </source>
</evidence>
<evidence type="ECO:0000256" key="1">
    <source>
        <dbReference type="ARBA" id="ARBA00004123"/>
    </source>
</evidence>
<gene>
    <name evidence="10" type="ORF">HIM_08460</name>
</gene>
<feature type="region of interest" description="Disordered" evidence="8">
    <location>
        <begin position="119"/>
        <end position="146"/>
    </location>
</feature>
<evidence type="ECO:0000256" key="3">
    <source>
        <dbReference type="ARBA" id="ARBA00022833"/>
    </source>
</evidence>
<evidence type="ECO:0000256" key="5">
    <source>
        <dbReference type="ARBA" id="ARBA00023125"/>
    </source>
</evidence>
<keyword evidence="4" id="KW-0805">Transcription regulation</keyword>
<dbReference type="PANTHER" id="PTHR31313">
    <property type="entry name" value="TY1 ENHANCER ACTIVATOR"/>
    <property type="match status" value="1"/>
</dbReference>
<dbReference type="SMART" id="SM00066">
    <property type="entry name" value="GAL4"/>
    <property type="match status" value="1"/>
</dbReference>
<dbReference type="EMBL" id="KQ030551">
    <property type="protein sequence ID" value="KJZ72195.1"/>
    <property type="molecule type" value="Genomic_DNA"/>
</dbReference>
<keyword evidence="7" id="KW-0539">Nucleus</keyword>
<feature type="domain" description="Zn(2)-C6 fungal-type" evidence="9">
    <location>
        <begin position="16"/>
        <end position="46"/>
    </location>
</feature>
<dbReference type="CDD" id="cd12148">
    <property type="entry name" value="fungal_TF_MHR"/>
    <property type="match status" value="1"/>
</dbReference>
<keyword evidence="5" id="KW-0238">DNA-binding</keyword>
<dbReference type="Pfam" id="PF04082">
    <property type="entry name" value="Fungal_trans"/>
    <property type="match status" value="1"/>
</dbReference>
<dbReference type="Gene3D" id="4.10.240.10">
    <property type="entry name" value="Zn(2)-C6 fungal-type DNA-binding domain"/>
    <property type="match status" value="1"/>
</dbReference>
<dbReference type="InterPro" id="IPR036864">
    <property type="entry name" value="Zn2-C6_fun-type_DNA-bd_sf"/>
</dbReference>
<evidence type="ECO:0000256" key="6">
    <source>
        <dbReference type="ARBA" id="ARBA00023163"/>
    </source>
</evidence>
<dbReference type="GO" id="GO:0003677">
    <property type="term" value="F:DNA binding"/>
    <property type="evidence" value="ECO:0007669"/>
    <property type="project" value="UniProtKB-KW"/>
</dbReference>
<dbReference type="PROSITE" id="PS00463">
    <property type="entry name" value="ZN2_CY6_FUNGAL_1"/>
    <property type="match status" value="1"/>
</dbReference>
<reference evidence="10 11" key="1">
    <citation type="journal article" date="2014" name="Genome Biol. Evol.">
        <title>Comparative genomics and transcriptomics analyses reveal divergent lifestyle features of nematode endoparasitic fungus Hirsutella minnesotensis.</title>
        <authorList>
            <person name="Lai Y."/>
            <person name="Liu K."/>
            <person name="Zhang X."/>
            <person name="Zhang X."/>
            <person name="Li K."/>
            <person name="Wang N."/>
            <person name="Shu C."/>
            <person name="Wu Y."/>
            <person name="Wang C."/>
            <person name="Bushley K.E."/>
            <person name="Xiang M."/>
            <person name="Liu X."/>
        </authorList>
    </citation>
    <scope>NUCLEOTIDE SEQUENCE [LARGE SCALE GENOMIC DNA]</scope>
    <source>
        <strain evidence="10 11">3608</strain>
    </source>
</reference>
<dbReference type="InterPro" id="IPR051615">
    <property type="entry name" value="Transcr_Regulatory_Elem"/>
</dbReference>
<dbReference type="PANTHER" id="PTHR31313:SF77">
    <property type="entry name" value="ZN(II)2CYS6 TRANSCRIPTION FACTOR (EUROFUNG)"/>
    <property type="match status" value="1"/>
</dbReference>
<dbReference type="AlphaFoldDB" id="A0A0F7ZML2"/>
<dbReference type="SUPFAM" id="SSF57701">
    <property type="entry name" value="Zn2/Cys6 DNA-binding domain"/>
    <property type="match status" value="1"/>
</dbReference>
<feature type="compositionally biased region" description="Polar residues" evidence="8">
    <location>
        <begin position="119"/>
        <end position="128"/>
    </location>
</feature>
<evidence type="ECO:0000313" key="10">
    <source>
        <dbReference type="EMBL" id="KJZ72195.1"/>
    </source>
</evidence>
<evidence type="ECO:0000259" key="9">
    <source>
        <dbReference type="PROSITE" id="PS50048"/>
    </source>
</evidence>
<dbReference type="InterPro" id="IPR001138">
    <property type="entry name" value="Zn2Cys6_DnaBD"/>
</dbReference>
<feature type="region of interest" description="Disordered" evidence="8">
    <location>
        <begin position="756"/>
        <end position="780"/>
    </location>
</feature>
<keyword evidence="2" id="KW-0479">Metal-binding</keyword>
<dbReference type="GO" id="GO:0000981">
    <property type="term" value="F:DNA-binding transcription factor activity, RNA polymerase II-specific"/>
    <property type="evidence" value="ECO:0007669"/>
    <property type="project" value="InterPro"/>
</dbReference>
<organism evidence="10 11">
    <name type="scientific">Hirsutella minnesotensis 3608</name>
    <dbReference type="NCBI Taxonomy" id="1043627"/>
    <lineage>
        <taxon>Eukaryota</taxon>
        <taxon>Fungi</taxon>
        <taxon>Dikarya</taxon>
        <taxon>Ascomycota</taxon>
        <taxon>Pezizomycotina</taxon>
        <taxon>Sordariomycetes</taxon>
        <taxon>Hypocreomycetidae</taxon>
        <taxon>Hypocreales</taxon>
        <taxon>Ophiocordycipitaceae</taxon>
        <taxon>Hirsutella</taxon>
    </lineage>
</organism>
<evidence type="ECO:0000256" key="2">
    <source>
        <dbReference type="ARBA" id="ARBA00022723"/>
    </source>
</evidence>
<keyword evidence="11" id="KW-1185">Reference proteome</keyword>
<protein>
    <recommendedName>
        <fullName evidence="9">Zn(2)-C6 fungal-type domain-containing protein</fullName>
    </recommendedName>
</protein>